<evidence type="ECO:0000313" key="3">
    <source>
        <dbReference type="Proteomes" id="UP001266305"/>
    </source>
</evidence>
<feature type="compositionally biased region" description="Basic and acidic residues" evidence="1">
    <location>
        <begin position="8"/>
        <end position="21"/>
    </location>
</feature>
<accession>A0ABQ9TLR6</accession>
<keyword evidence="3" id="KW-1185">Reference proteome</keyword>
<proteinExistence type="predicted"/>
<feature type="region of interest" description="Disordered" evidence="1">
    <location>
        <begin position="1"/>
        <end position="58"/>
    </location>
</feature>
<evidence type="ECO:0000313" key="2">
    <source>
        <dbReference type="EMBL" id="KAK2085676.1"/>
    </source>
</evidence>
<dbReference type="Proteomes" id="UP001266305">
    <property type="component" value="Unassembled WGS sequence"/>
</dbReference>
<feature type="non-terminal residue" evidence="2">
    <location>
        <position position="1"/>
    </location>
</feature>
<organism evidence="2 3">
    <name type="scientific">Saguinus oedipus</name>
    <name type="common">Cotton-top tamarin</name>
    <name type="synonym">Oedipomidas oedipus</name>
    <dbReference type="NCBI Taxonomy" id="9490"/>
    <lineage>
        <taxon>Eukaryota</taxon>
        <taxon>Metazoa</taxon>
        <taxon>Chordata</taxon>
        <taxon>Craniata</taxon>
        <taxon>Vertebrata</taxon>
        <taxon>Euteleostomi</taxon>
        <taxon>Mammalia</taxon>
        <taxon>Eutheria</taxon>
        <taxon>Euarchontoglires</taxon>
        <taxon>Primates</taxon>
        <taxon>Haplorrhini</taxon>
        <taxon>Platyrrhini</taxon>
        <taxon>Cebidae</taxon>
        <taxon>Callitrichinae</taxon>
        <taxon>Saguinus</taxon>
    </lineage>
</organism>
<evidence type="ECO:0000256" key="1">
    <source>
        <dbReference type="SAM" id="MobiDB-lite"/>
    </source>
</evidence>
<comment type="caution">
    <text evidence="2">The sequence shown here is derived from an EMBL/GenBank/DDBJ whole genome shotgun (WGS) entry which is preliminary data.</text>
</comment>
<protein>
    <submittedName>
        <fullName evidence="2">Uncharacterized protein</fullName>
    </submittedName>
</protein>
<gene>
    <name evidence="2" type="ORF">P7K49_036976</name>
</gene>
<name>A0ABQ9TLR6_SAGOE</name>
<feature type="compositionally biased region" description="Low complexity" evidence="1">
    <location>
        <begin position="22"/>
        <end position="33"/>
    </location>
</feature>
<reference evidence="2 3" key="1">
    <citation type="submission" date="2023-05" db="EMBL/GenBank/DDBJ databases">
        <title>B98-5 Cell Line De Novo Hybrid Assembly: An Optical Mapping Approach.</title>
        <authorList>
            <person name="Kananen K."/>
            <person name="Auerbach J.A."/>
            <person name="Kautto E."/>
            <person name="Blachly J.S."/>
        </authorList>
    </citation>
    <scope>NUCLEOTIDE SEQUENCE [LARGE SCALE GENOMIC DNA]</scope>
    <source>
        <strain evidence="2">B95-8</strain>
        <tissue evidence="2">Cell line</tissue>
    </source>
</reference>
<sequence>ALPTDPLGRMEGHGPPVHREALPAGPAAPEGPEVLVSDTTAPSPENPMEGVHTGETWL</sequence>
<dbReference type="EMBL" id="JASSZA010000021">
    <property type="protein sequence ID" value="KAK2085676.1"/>
    <property type="molecule type" value="Genomic_DNA"/>
</dbReference>